<sequence length="1118" mass="125171">MDLRASLEQLETASRILLAAPNVVSKEERTSAESIILTFRKTRNAFVFCKFILENSQTEIVLFETADVLRNNLVQDWSKIPPEEIQHLNNHILGLLFTSTGFSYSIQRRLAGVVALIVKHQSLINNGKQRTELISHILSNAMSSTGQSLVVSCCILDALMGEHQYVVNATDASLAYEMHFAAKKDFENSDLVRIFQFCLQYLSSYEHSALKKRDLDHVLKILESILYWNFTKNNLPKRIAGVIEMETTPAFKPPNSWLHVVNDTGFIPTFFNIHVKVREDEDFVPRTVNLMTQLVTMHRPAMNKDTRVDFLSRILPSFTALLEIPNKLPVEVYGLSDVVRKILLFNRAALLSFVPSPVLEGFLTAVGGFSCQVIQQATIEEGKVGVDDRVYRESLTRVLEAWMNILTDTENVPKEVVQPIVTSIFNHYLQAHLSPPEGFRQPIPNNADDGDDEEDLDTNQFRDQLQAAGIFGRFILHHSVPILTQLLSFKCQALQKQMELVATNVAQRETLNPIFEDLHWGILIAGHVLAFDGLGETNLIPAEINEMSLETRASPDTSAVAFEKSFEMIPAASEDSVDPIVRLVSCVIIISETERRVSASGMAHLLSPELTANVLWFLHRFSQSYFFVNEEYYASISPCFLACWGVGSMVAKGAQNNFLRRIREDLIRYSGEVEVMREAINLLLALVDSPRKAESAIQSPELLPLVQLTSEVGPGKYQMPNEIYRKFVRAVICVGTCSEDEPRREEYWERILGPLLGRFRQFITLNSIDRHRDDVRLELSCVLSGFIGTAMSAHSRIASPLYQKIAPVVAECGSILDAYHNYVGIVELCLELVIEVCKRSLSYLSAADSLGIYQAAMSVVKSYALHASGRISSEKSAEEDTYNDLVLLIEMLTCLLAKDFLDLGPDALINPNSTPPVSASDVSLHGLGIVLPLLNGELLQYPNLSSKYFRLIAFLSELHAERMLTLPPMMMQALYESVSLGLQGATTETFSSCCEFITCIAQHIARHNQQSTPSAELCKPFLKVFLEMVLSQRISKDNIPAVSTCLFILISAFSDTYNDLVNQLLSTRADEESRTALSEAFSKLTENLNMVGGGDRASRANFRDRLENFIFTARGCLE</sequence>
<comment type="subcellular location">
    <subcellularLocation>
        <location evidence="2">Cytoplasm</location>
    </subcellularLocation>
    <subcellularLocation>
        <location evidence="1">Nucleus</location>
    </subcellularLocation>
</comment>
<evidence type="ECO:0000256" key="7">
    <source>
        <dbReference type="ARBA" id="ARBA00023242"/>
    </source>
</evidence>
<evidence type="ECO:0000256" key="6">
    <source>
        <dbReference type="ARBA" id="ARBA00022927"/>
    </source>
</evidence>
<proteinExistence type="inferred from homology"/>
<keyword evidence="4" id="KW-0813">Transport</keyword>
<comment type="similarity">
    <text evidence="3">Belongs to the exportin family.</text>
</comment>
<dbReference type="SUPFAM" id="SSF48371">
    <property type="entry name" value="ARM repeat"/>
    <property type="match status" value="1"/>
</dbReference>
<dbReference type="Proteomes" id="UP001642540">
    <property type="component" value="Unassembled WGS sequence"/>
</dbReference>
<dbReference type="EMBL" id="CAXLJM020000069">
    <property type="protein sequence ID" value="CAL8125882.1"/>
    <property type="molecule type" value="Genomic_DNA"/>
</dbReference>
<dbReference type="PROSITE" id="PS50166">
    <property type="entry name" value="IMPORTIN_B_NT"/>
    <property type="match status" value="1"/>
</dbReference>
<protein>
    <recommendedName>
        <fullName evidence="8">Exportin-4</fullName>
    </recommendedName>
</protein>
<evidence type="ECO:0000256" key="1">
    <source>
        <dbReference type="ARBA" id="ARBA00004123"/>
    </source>
</evidence>
<gene>
    <name evidence="11" type="ORF">ODALV1_LOCUS21170</name>
</gene>
<organism evidence="11 12">
    <name type="scientific">Orchesella dallaii</name>
    <dbReference type="NCBI Taxonomy" id="48710"/>
    <lineage>
        <taxon>Eukaryota</taxon>
        <taxon>Metazoa</taxon>
        <taxon>Ecdysozoa</taxon>
        <taxon>Arthropoda</taxon>
        <taxon>Hexapoda</taxon>
        <taxon>Collembola</taxon>
        <taxon>Entomobryomorpha</taxon>
        <taxon>Entomobryoidea</taxon>
        <taxon>Orchesellidae</taxon>
        <taxon>Orchesellinae</taxon>
        <taxon>Orchesella</taxon>
    </lineage>
</organism>
<evidence type="ECO:0000256" key="2">
    <source>
        <dbReference type="ARBA" id="ARBA00004496"/>
    </source>
</evidence>
<evidence type="ECO:0000256" key="4">
    <source>
        <dbReference type="ARBA" id="ARBA00022448"/>
    </source>
</evidence>
<evidence type="ECO:0000313" key="12">
    <source>
        <dbReference type="Proteomes" id="UP001642540"/>
    </source>
</evidence>
<keyword evidence="5" id="KW-0963">Cytoplasm</keyword>
<evidence type="ECO:0000256" key="9">
    <source>
        <dbReference type="SAM" id="MobiDB-lite"/>
    </source>
</evidence>
<feature type="domain" description="Importin N-terminal" evidence="10">
    <location>
        <begin position="32"/>
        <end position="98"/>
    </location>
</feature>
<dbReference type="Gene3D" id="1.25.10.10">
    <property type="entry name" value="Leucine-rich Repeat Variant"/>
    <property type="match status" value="1"/>
</dbReference>
<keyword evidence="12" id="KW-1185">Reference proteome</keyword>
<dbReference type="InterPro" id="IPR001494">
    <property type="entry name" value="Importin-beta_N"/>
</dbReference>
<name>A0ABP1RC53_9HEXA</name>
<evidence type="ECO:0000259" key="10">
    <source>
        <dbReference type="PROSITE" id="PS50166"/>
    </source>
</evidence>
<keyword evidence="6" id="KW-0653">Protein transport</keyword>
<dbReference type="PANTHER" id="PTHR12596">
    <property type="entry name" value="EXPORTIN 4,7-RELATED"/>
    <property type="match status" value="1"/>
</dbReference>
<dbReference type="InterPro" id="IPR016024">
    <property type="entry name" value="ARM-type_fold"/>
</dbReference>
<evidence type="ECO:0000256" key="5">
    <source>
        <dbReference type="ARBA" id="ARBA00022490"/>
    </source>
</evidence>
<accession>A0ABP1RC53</accession>
<reference evidence="11 12" key="1">
    <citation type="submission" date="2024-08" db="EMBL/GenBank/DDBJ databases">
        <authorList>
            <person name="Cucini C."/>
            <person name="Frati F."/>
        </authorList>
    </citation>
    <scope>NUCLEOTIDE SEQUENCE [LARGE SCALE GENOMIC DNA]</scope>
</reference>
<dbReference type="InterPro" id="IPR011989">
    <property type="entry name" value="ARM-like"/>
</dbReference>
<evidence type="ECO:0000256" key="3">
    <source>
        <dbReference type="ARBA" id="ARBA00009466"/>
    </source>
</evidence>
<comment type="caution">
    <text evidence="11">The sequence shown here is derived from an EMBL/GenBank/DDBJ whole genome shotgun (WGS) entry which is preliminary data.</text>
</comment>
<evidence type="ECO:0000256" key="8">
    <source>
        <dbReference type="ARBA" id="ARBA00040444"/>
    </source>
</evidence>
<keyword evidence="7" id="KW-0539">Nucleus</keyword>
<dbReference type="InterPro" id="IPR044189">
    <property type="entry name" value="XPO4/7-like"/>
</dbReference>
<dbReference type="PANTHER" id="PTHR12596:SF1">
    <property type="entry name" value="EXPORTIN-4"/>
    <property type="match status" value="1"/>
</dbReference>
<evidence type="ECO:0000313" key="11">
    <source>
        <dbReference type="EMBL" id="CAL8125882.1"/>
    </source>
</evidence>
<feature type="region of interest" description="Disordered" evidence="9">
    <location>
        <begin position="436"/>
        <end position="456"/>
    </location>
</feature>